<feature type="domain" description="DUF1595" evidence="5">
    <location>
        <begin position="504"/>
        <end position="564"/>
    </location>
</feature>
<dbReference type="InterPro" id="IPR013036">
    <property type="entry name" value="DUF1587"/>
</dbReference>
<evidence type="ECO:0000259" key="2">
    <source>
        <dbReference type="Pfam" id="PF07626"/>
    </source>
</evidence>
<dbReference type="Pfam" id="PF07626">
    <property type="entry name" value="PSD3"/>
    <property type="match status" value="1"/>
</dbReference>
<evidence type="ECO:0000259" key="4">
    <source>
        <dbReference type="Pfam" id="PF07635"/>
    </source>
</evidence>
<feature type="region of interest" description="Disordered" evidence="1">
    <location>
        <begin position="254"/>
        <end position="303"/>
    </location>
</feature>
<reference evidence="6 7" key="1">
    <citation type="journal article" date="2013" name="Mar. Genomics">
        <title>Expression of sulfatases in Rhodopirellula baltica and the diversity of sulfatases in the genus Rhodopirellula.</title>
        <authorList>
            <person name="Wegner C.E."/>
            <person name="Richter-Heitmann T."/>
            <person name="Klindworth A."/>
            <person name="Klockow C."/>
            <person name="Richter M."/>
            <person name="Achstetter T."/>
            <person name="Glockner F.O."/>
            <person name="Harder J."/>
        </authorList>
    </citation>
    <scope>NUCLEOTIDE SEQUENCE [LARGE SCALE GENOMIC DNA]</scope>
    <source>
        <strain evidence="6 7">SM41</strain>
    </source>
</reference>
<evidence type="ECO:0000256" key="1">
    <source>
        <dbReference type="SAM" id="MobiDB-lite"/>
    </source>
</evidence>
<name>M5UJF9_9BACT</name>
<dbReference type="AlphaFoldDB" id="M5UJF9"/>
<organism evidence="6 7">
    <name type="scientific">Rhodopirellula sallentina SM41</name>
    <dbReference type="NCBI Taxonomy" id="1263870"/>
    <lineage>
        <taxon>Bacteria</taxon>
        <taxon>Pseudomonadati</taxon>
        <taxon>Planctomycetota</taxon>
        <taxon>Planctomycetia</taxon>
        <taxon>Pirellulales</taxon>
        <taxon>Pirellulaceae</taxon>
        <taxon>Rhodopirellula</taxon>
    </lineage>
</organism>
<feature type="domain" description="Cytochrome C Planctomycete-type" evidence="4">
    <location>
        <begin position="84"/>
        <end position="131"/>
    </location>
</feature>
<comment type="caution">
    <text evidence="6">The sequence shown here is derived from an EMBL/GenBank/DDBJ whole genome shotgun (WGS) entry which is preliminary data.</text>
</comment>
<dbReference type="GO" id="GO:0020037">
    <property type="term" value="F:heme binding"/>
    <property type="evidence" value="ECO:0007669"/>
    <property type="project" value="InterPro"/>
</dbReference>
<dbReference type="InterPro" id="IPR013042">
    <property type="entry name" value="DUF1592"/>
</dbReference>
<dbReference type="Proteomes" id="UP000011885">
    <property type="component" value="Unassembled WGS sequence"/>
</dbReference>
<dbReference type="Pfam" id="PF07635">
    <property type="entry name" value="PSCyt1"/>
    <property type="match status" value="1"/>
</dbReference>
<dbReference type="Pfam" id="PF07631">
    <property type="entry name" value="PSD4"/>
    <property type="match status" value="1"/>
</dbReference>
<protein>
    <submittedName>
        <fullName evidence="6">Secreted protein containing DUF1595</fullName>
    </submittedName>
</protein>
<dbReference type="InterPro" id="IPR036909">
    <property type="entry name" value="Cyt_c-like_dom_sf"/>
</dbReference>
<keyword evidence="7" id="KW-1185">Reference proteome</keyword>
<gene>
    <name evidence="6" type="ORF">RSSM_02402</name>
</gene>
<dbReference type="EMBL" id="ANOH01000168">
    <property type="protein sequence ID" value="EMI56153.1"/>
    <property type="molecule type" value="Genomic_DNA"/>
</dbReference>
<evidence type="ECO:0000259" key="5">
    <source>
        <dbReference type="Pfam" id="PF07637"/>
    </source>
</evidence>
<dbReference type="SUPFAM" id="SSF46626">
    <property type="entry name" value="Cytochrome c"/>
    <property type="match status" value="1"/>
</dbReference>
<evidence type="ECO:0000259" key="3">
    <source>
        <dbReference type="Pfam" id="PF07631"/>
    </source>
</evidence>
<feature type="compositionally biased region" description="Polar residues" evidence="1">
    <location>
        <begin position="259"/>
        <end position="275"/>
    </location>
</feature>
<proteinExistence type="predicted"/>
<dbReference type="GO" id="GO:0009055">
    <property type="term" value="F:electron transfer activity"/>
    <property type="evidence" value="ECO:0007669"/>
    <property type="project" value="InterPro"/>
</dbReference>
<evidence type="ECO:0000313" key="6">
    <source>
        <dbReference type="EMBL" id="EMI56153.1"/>
    </source>
</evidence>
<dbReference type="InterPro" id="IPR011429">
    <property type="entry name" value="Cyt_c_Planctomycete-type"/>
</dbReference>
<dbReference type="InterPro" id="IPR013043">
    <property type="entry name" value="DUF1595"/>
</dbReference>
<evidence type="ECO:0000313" key="7">
    <source>
        <dbReference type="Proteomes" id="UP000011885"/>
    </source>
</evidence>
<accession>M5UJF9</accession>
<feature type="domain" description="DUF1592" evidence="3">
    <location>
        <begin position="578"/>
        <end position="642"/>
    </location>
</feature>
<dbReference type="PATRIC" id="fig|1263870.3.peg.2555"/>
<feature type="domain" description="DUF1587" evidence="2">
    <location>
        <begin position="168"/>
        <end position="232"/>
    </location>
</feature>
<dbReference type="Pfam" id="PF07637">
    <property type="entry name" value="PSD5"/>
    <property type="match status" value="1"/>
</dbReference>
<sequence length="646" mass="72897">MAMLHSTLVAVLLVGSVVNTLLPGHAKAEEFVTTDRLSLEELKVAGMRASNLRKPLPNKTTFETPQPDLDAFRAEIEPAFRDACYGCHGPEVAEADMRIDTLDPDLLHGEDVSWWLEVSSAIGNGEMPPEDAADLPDEDRERIIEWLSTELQKASQVRRSQHRGSSFRRLTRYEYNYALRDLLGLKLDITKNLPPDPISPDGFMNSSNMLQMTGKQYAQYLEVNRRALNRVTVSGGRPEVLYWGVSSEQASASQFAELETTNKQAASQKPATQSRTDQRDDQRSARGRAQRRGGGENDTARVRRAYYKNTRTGQSVPAIWSYARAVHAWSPTTSRPEVPDRSDFIAVLPPRQRLVVELGNRVPDKGTMRVKVRASRASANPNPAPKLALEFGWQGDSDQRASFRISTRDTVVDATPDQPVFYQWDIPLSDINPRNPARQRVELGAVGETNPSEYIRLLNTSSAPSADIQFDYVEVSAPVYDKWPPETHSAIFIESENPNNEENYAREIVSRFMRRAWRRSVTESEVDRQMELFARVRPICINFEQAVVETLAAVLSSPRFLYLVPSDHSASGASRTVNDFDLATRLSIFLWCSTPDDELLDLAAEGLLSRPDHLVHQTRRMLADPRHKRFSKHFVQQWLPIASMLK</sequence>